<dbReference type="PANTHER" id="PTHR33909">
    <property type="entry name" value="SEC TRANSLOCON ACCESSORY COMPLEX SUBUNIT YAJC"/>
    <property type="match status" value="1"/>
</dbReference>
<sequence length="101" mass="10974">MQEFLASPFPMLIAVAAIFYFLVWRPQAQQQKKLRAAVEGIRRGDTVVLNSGIVGKIAKAPAKEDTELSVEIAEGVTVKVLRAAVGEVRAKNQPVEAKADK</sequence>
<comment type="subunit">
    <text evidence="4">Part of the SecDF-YidC-YajC translocase complex. The SecDF-YidC-YajC translocase forms a supercomplex with SecYEG, called the holo-translocon (HTL).</text>
</comment>
<keyword evidence="6" id="KW-0813">Transport</keyword>
<dbReference type="InterPro" id="IPR003849">
    <property type="entry name" value="Preprotein_translocase_YajC"/>
</dbReference>
<dbReference type="PANTHER" id="PTHR33909:SF1">
    <property type="entry name" value="SEC TRANSLOCON ACCESSORY COMPLEX SUBUNIT YAJC"/>
    <property type="match status" value="1"/>
</dbReference>
<evidence type="ECO:0000256" key="1">
    <source>
        <dbReference type="ARBA" id="ARBA00002061"/>
    </source>
</evidence>
<keyword evidence="9" id="KW-0653">Protein transport</keyword>
<dbReference type="Proteomes" id="UP001499951">
    <property type="component" value="Unassembled WGS sequence"/>
</dbReference>
<evidence type="ECO:0000313" key="15">
    <source>
        <dbReference type="Proteomes" id="UP001499951"/>
    </source>
</evidence>
<evidence type="ECO:0000256" key="9">
    <source>
        <dbReference type="ARBA" id="ARBA00022927"/>
    </source>
</evidence>
<evidence type="ECO:0000256" key="13">
    <source>
        <dbReference type="SAM" id="Phobius"/>
    </source>
</evidence>
<keyword evidence="7" id="KW-1003">Cell membrane</keyword>
<comment type="subcellular location">
    <subcellularLocation>
        <location evidence="2">Cell membrane</location>
        <topology evidence="2">Single-pass membrane protein</topology>
    </subcellularLocation>
</comment>
<evidence type="ECO:0000256" key="2">
    <source>
        <dbReference type="ARBA" id="ARBA00004162"/>
    </source>
</evidence>
<feature type="transmembrane region" description="Helical" evidence="13">
    <location>
        <begin position="6"/>
        <end position="24"/>
    </location>
</feature>
<evidence type="ECO:0000256" key="5">
    <source>
        <dbReference type="ARBA" id="ARBA00014962"/>
    </source>
</evidence>
<proteinExistence type="inferred from homology"/>
<comment type="similarity">
    <text evidence="3">Belongs to the YajC family.</text>
</comment>
<evidence type="ECO:0000256" key="12">
    <source>
        <dbReference type="ARBA" id="ARBA00023136"/>
    </source>
</evidence>
<evidence type="ECO:0000256" key="4">
    <source>
        <dbReference type="ARBA" id="ARBA00011718"/>
    </source>
</evidence>
<evidence type="ECO:0000256" key="3">
    <source>
        <dbReference type="ARBA" id="ARBA00006742"/>
    </source>
</evidence>
<organism evidence="14 15">
    <name type="scientific">Rhizomicrobium electricum</name>
    <dbReference type="NCBI Taxonomy" id="480070"/>
    <lineage>
        <taxon>Bacteria</taxon>
        <taxon>Pseudomonadati</taxon>
        <taxon>Pseudomonadota</taxon>
        <taxon>Alphaproteobacteria</taxon>
        <taxon>Micropepsales</taxon>
        <taxon>Micropepsaceae</taxon>
        <taxon>Rhizomicrobium</taxon>
    </lineage>
</organism>
<dbReference type="Pfam" id="PF02699">
    <property type="entry name" value="YajC"/>
    <property type="match status" value="1"/>
</dbReference>
<keyword evidence="10 13" id="KW-1133">Transmembrane helix</keyword>
<comment type="function">
    <text evidence="1">The SecYEG-SecDF-YajC-YidC holo-translocon (HTL) protein secretase/insertase is a supercomplex required for protein secretion, insertion of proteins into membranes, and assembly of membrane protein complexes. While the SecYEG complex is essential for assembly of a number of proteins and complexes, the SecDF-YajC-YidC subcomplex facilitates these functions.</text>
</comment>
<evidence type="ECO:0000256" key="7">
    <source>
        <dbReference type="ARBA" id="ARBA00022475"/>
    </source>
</evidence>
<reference evidence="15" key="1">
    <citation type="journal article" date="2019" name="Int. J. Syst. Evol. Microbiol.">
        <title>The Global Catalogue of Microorganisms (GCM) 10K type strain sequencing project: providing services to taxonomists for standard genome sequencing and annotation.</title>
        <authorList>
            <consortium name="The Broad Institute Genomics Platform"/>
            <consortium name="The Broad Institute Genome Sequencing Center for Infectious Disease"/>
            <person name="Wu L."/>
            <person name="Ma J."/>
        </authorList>
    </citation>
    <scope>NUCLEOTIDE SEQUENCE [LARGE SCALE GENOMIC DNA]</scope>
    <source>
        <strain evidence="15">JCM 15089</strain>
    </source>
</reference>
<evidence type="ECO:0000256" key="8">
    <source>
        <dbReference type="ARBA" id="ARBA00022692"/>
    </source>
</evidence>
<name>A0ABP3P9Y6_9PROT</name>
<accession>A0ABP3P9Y6</accession>
<comment type="caution">
    <text evidence="14">The sequence shown here is derived from an EMBL/GenBank/DDBJ whole genome shotgun (WGS) entry which is preliminary data.</text>
</comment>
<dbReference type="PRINTS" id="PR01853">
    <property type="entry name" value="YAJCTRNLCASE"/>
</dbReference>
<gene>
    <name evidence="14" type="primary">yajC</name>
    <name evidence="14" type="ORF">GCM10008942_09590</name>
</gene>
<dbReference type="RefSeq" id="WP_208393752.1">
    <property type="nucleotide sequence ID" value="NZ_BAAADD010000002.1"/>
</dbReference>
<evidence type="ECO:0000256" key="6">
    <source>
        <dbReference type="ARBA" id="ARBA00022448"/>
    </source>
</evidence>
<keyword evidence="11" id="KW-0811">Translocation</keyword>
<keyword evidence="8 13" id="KW-0812">Transmembrane</keyword>
<keyword evidence="12 13" id="KW-0472">Membrane</keyword>
<evidence type="ECO:0000313" key="14">
    <source>
        <dbReference type="EMBL" id="GAA0563237.1"/>
    </source>
</evidence>
<protein>
    <recommendedName>
        <fullName evidence="5">Sec translocon accessory complex subunit YajC</fullName>
    </recommendedName>
</protein>
<evidence type="ECO:0000256" key="10">
    <source>
        <dbReference type="ARBA" id="ARBA00022989"/>
    </source>
</evidence>
<dbReference type="NCBIfam" id="TIGR00739">
    <property type="entry name" value="yajC"/>
    <property type="match status" value="1"/>
</dbReference>
<keyword evidence="15" id="KW-1185">Reference proteome</keyword>
<dbReference type="EMBL" id="BAAADD010000002">
    <property type="protein sequence ID" value="GAA0563237.1"/>
    <property type="molecule type" value="Genomic_DNA"/>
</dbReference>
<dbReference type="SMART" id="SM01323">
    <property type="entry name" value="YajC"/>
    <property type="match status" value="1"/>
</dbReference>
<evidence type="ECO:0000256" key="11">
    <source>
        <dbReference type="ARBA" id="ARBA00023010"/>
    </source>
</evidence>